<proteinExistence type="predicted"/>
<dbReference type="KEGG" id="vbl:L21SP4_01800"/>
<feature type="transmembrane region" description="Helical" evidence="1">
    <location>
        <begin position="339"/>
        <end position="358"/>
    </location>
</feature>
<dbReference type="Proteomes" id="UP000035268">
    <property type="component" value="Chromosome"/>
</dbReference>
<evidence type="ECO:0000256" key="1">
    <source>
        <dbReference type="SAM" id="Phobius"/>
    </source>
</evidence>
<dbReference type="PANTHER" id="PTHR38454:SF1">
    <property type="entry name" value="INTEGRAL MEMBRANE PROTEIN"/>
    <property type="match status" value="1"/>
</dbReference>
<feature type="transmembrane region" description="Helical" evidence="1">
    <location>
        <begin position="466"/>
        <end position="484"/>
    </location>
</feature>
<feature type="transmembrane region" description="Helical" evidence="1">
    <location>
        <begin position="190"/>
        <end position="207"/>
    </location>
</feature>
<evidence type="ECO:0000313" key="2">
    <source>
        <dbReference type="EMBL" id="AKJ65037.1"/>
    </source>
</evidence>
<accession>A0A0G3EHY4</accession>
<organism evidence="2 3">
    <name type="scientific">Kiritimatiella glycovorans</name>
    <dbReference type="NCBI Taxonomy" id="1307763"/>
    <lineage>
        <taxon>Bacteria</taxon>
        <taxon>Pseudomonadati</taxon>
        <taxon>Kiritimatiellota</taxon>
        <taxon>Kiritimatiellia</taxon>
        <taxon>Kiritimatiellales</taxon>
        <taxon>Kiritimatiellaceae</taxon>
        <taxon>Kiritimatiella</taxon>
    </lineage>
</organism>
<sequence>MRNLSRETLLVSLLFLLLASVFFLPALVPEFRPVLGVDGNFSIRSVRDGWIDDGFEGWWTPYWLGGSGVFGVQTWTLASRLLDPGGMLYGLCIASWATAMLFTYLLLREYRLERGPAVIGAAAFGFTPHFVTLIYPVHLTVLSAPAFIAALFYFITRWTERGRGVLDRAASALAGGCAWGMLMNEDPQRGLYFSFAAAAYLLFRAWSDCPDGINFPSRLRAAFGAGFWLRAGLAAGVMLSVFSFELQRQAGGKNMAGGVTTAGTRTEEAKWQFSTSWSHHPAEWIDLFVPGYHGELSGDPARPYHGTKPVSHNSDAAGFTVCFWAAVAILTGVRRDSRVRFFAVLSLLALLLACGRFWPGRPLFQLWFQLPLMDRFRAPVKFMSVATFSLSLLAGFGVQYFSEAFRRDRTRFLALLRNGLVAIAVAGFVGLLGTYAFQPDLAQGFGAQLGSAEAGAAAAKARTASLLRMVVWAVLVLGAVWMTIRFRDRKWARSAGVALIGVVLVIELFAVDGFYLRRALFKPDDFYAQGTVLRFLNTQKEEQAPFRVAASLKVFHGGQAIPLPLTPYRGRYVTYHFPYYGIETMENTPQSRVAAEYRSFFRAVLPGAPQKGGREMFRELLERNIRFWQLCNVKYVVTDGYLYGLSRQPVRLEPLLNENPALEKVAEGEDLGGRGHYVYRVQGALPRFAVFENVRVQPGPEEVLSRLADEARHPARTVLTETPLTSAGAVNGTAEPRAGRVIESRRGYARVRVDADRPSLLLHNARYSPDWRVHIDGVRAGAVRANYLMRGVLLPEGRHEVEFRFAPRPAFRGLASGAVFVSLAAAILLGGAGGWLDSRNRKNRSG</sequence>
<dbReference type="PATRIC" id="fig|1609981.3.peg.1866"/>
<keyword evidence="1" id="KW-0472">Membrane</keyword>
<reference evidence="3" key="1">
    <citation type="submission" date="2015-02" db="EMBL/GenBank/DDBJ databases">
        <title>Description and complete genome sequence of the first cultured representative of the subdivision 5 of the Verrucomicrobia phylum.</title>
        <authorList>
            <person name="Spring S."/>
            <person name="Bunk B."/>
            <person name="Sproer C."/>
            <person name="Klenk H.-P."/>
        </authorList>
    </citation>
    <scope>NUCLEOTIDE SEQUENCE [LARGE SCALE GENOMIC DNA]</scope>
    <source>
        <strain evidence="3">L21-Fru-AB</strain>
    </source>
</reference>
<keyword evidence="1" id="KW-0812">Transmembrane</keyword>
<gene>
    <name evidence="2" type="ORF">L21SP4_01800</name>
</gene>
<keyword evidence="3" id="KW-1185">Reference proteome</keyword>
<dbReference type="EMBL" id="CP010904">
    <property type="protein sequence ID" value="AKJ65037.1"/>
    <property type="molecule type" value="Genomic_DNA"/>
</dbReference>
<dbReference type="AlphaFoldDB" id="A0A0G3EHY4"/>
<keyword evidence="1" id="KW-1133">Transmembrane helix</keyword>
<feature type="transmembrane region" description="Helical" evidence="1">
    <location>
        <begin position="227"/>
        <end position="246"/>
    </location>
</feature>
<dbReference type="PANTHER" id="PTHR38454">
    <property type="entry name" value="INTEGRAL MEMBRANE PROTEIN-RELATED"/>
    <property type="match status" value="1"/>
</dbReference>
<name>A0A0G3EHY4_9BACT</name>
<protein>
    <submittedName>
        <fullName evidence="2">Putative membrane protein</fullName>
    </submittedName>
</protein>
<feature type="transmembrane region" description="Helical" evidence="1">
    <location>
        <begin position="496"/>
        <end position="516"/>
    </location>
</feature>
<feature type="transmembrane region" description="Helical" evidence="1">
    <location>
        <begin position="133"/>
        <end position="155"/>
    </location>
</feature>
<feature type="transmembrane region" description="Helical" evidence="1">
    <location>
        <begin position="87"/>
        <end position="107"/>
    </location>
</feature>
<feature type="transmembrane region" description="Helical" evidence="1">
    <location>
        <begin position="814"/>
        <end position="836"/>
    </location>
</feature>
<feature type="transmembrane region" description="Helical" evidence="1">
    <location>
        <begin position="378"/>
        <end position="402"/>
    </location>
</feature>
<feature type="transmembrane region" description="Helical" evidence="1">
    <location>
        <begin position="414"/>
        <end position="437"/>
    </location>
</feature>
<dbReference type="InterPro" id="IPR018580">
    <property type="entry name" value="Uncharacterised_YfhO"/>
</dbReference>
<dbReference type="STRING" id="1307763.L21SP4_01800"/>
<reference evidence="2 3" key="2">
    <citation type="journal article" date="2016" name="ISME J.">
        <title>Characterization of the first cultured representative of Verrucomicrobia subdivision 5 indicates the proposal of a novel phylum.</title>
        <authorList>
            <person name="Spring S."/>
            <person name="Bunk B."/>
            <person name="Sproer C."/>
            <person name="Schumann P."/>
            <person name="Rohde M."/>
            <person name="Tindall B.J."/>
            <person name="Klenk H.P."/>
        </authorList>
    </citation>
    <scope>NUCLEOTIDE SEQUENCE [LARGE SCALE GENOMIC DNA]</scope>
    <source>
        <strain evidence="2 3">L21-Fru-AB</strain>
    </source>
</reference>
<feature type="transmembrane region" description="Helical" evidence="1">
    <location>
        <begin position="60"/>
        <end position="78"/>
    </location>
</feature>
<evidence type="ECO:0000313" key="3">
    <source>
        <dbReference type="Proteomes" id="UP000035268"/>
    </source>
</evidence>